<dbReference type="Proteomes" id="UP000235658">
    <property type="component" value="Unassembled WGS sequence"/>
</dbReference>
<dbReference type="SUPFAM" id="SSF82549">
    <property type="entry name" value="DAK1/DegV-like"/>
    <property type="match status" value="1"/>
</dbReference>
<evidence type="ECO:0000313" key="2">
    <source>
        <dbReference type="EMBL" id="PMC82465.1"/>
    </source>
</evidence>
<dbReference type="FunFam" id="3.40.50.10440:FF:000001">
    <property type="entry name" value="Dihydroxyacetone kinase, DhaK subunit"/>
    <property type="match status" value="1"/>
</dbReference>
<dbReference type="InterPro" id="IPR004006">
    <property type="entry name" value="DhaK_dom"/>
</dbReference>
<protein>
    <submittedName>
        <fullName evidence="2">Dihydroxyacetone kinase subunit DhaK</fullName>
    </submittedName>
</protein>
<dbReference type="PROSITE" id="PS51481">
    <property type="entry name" value="DHAK"/>
    <property type="match status" value="1"/>
</dbReference>
<proteinExistence type="predicted"/>
<dbReference type="InterPro" id="IPR012736">
    <property type="entry name" value="DhaK_1"/>
</dbReference>
<dbReference type="GO" id="GO:0004371">
    <property type="term" value="F:glycerone kinase activity"/>
    <property type="evidence" value="ECO:0007669"/>
    <property type="project" value="InterPro"/>
</dbReference>
<dbReference type="GO" id="GO:0005829">
    <property type="term" value="C:cytosol"/>
    <property type="evidence" value="ECO:0007669"/>
    <property type="project" value="TreeGrafter"/>
</dbReference>
<dbReference type="PANTHER" id="PTHR28629">
    <property type="entry name" value="TRIOKINASE/FMN CYCLASE"/>
    <property type="match status" value="1"/>
</dbReference>
<dbReference type="EMBL" id="PNHP01000001">
    <property type="protein sequence ID" value="PMC82465.1"/>
    <property type="molecule type" value="Genomic_DNA"/>
</dbReference>
<dbReference type="Pfam" id="PF02733">
    <property type="entry name" value="Dak1"/>
    <property type="match status" value="1"/>
</dbReference>
<evidence type="ECO:0000313" key="3">
    <source>
        <dbReference type="Proteomes" id="UP000235658"/>
    </source>
</evidence>
<evidence type="ECO:0000259" key="1">
    <source>
        <dbReference type="PROSITE" id="PS51481"/>
    </source>
</evidence>
<dbReference type="GeneID" id="84577887"/>
<dbReference type="PANTHER" id="PTHR28629:SF4">
    <property type="entry name" value="TRIOKINASE_FMN CYCLASE"/>
    <property type="match status" value="1"/>
</dbReference>
<dbReference type="GO" id="GO:0019563">
    <property type="term" value="P:glycerol catabolic process"/>
    <property type="evidence" value="ECO:0007669"/>
    <property type="project" value="TreeGrafter"/>
</dbReference>
<keyword evidence="2" id="KW-0808">Transferase</keyword>
<dbReference type="Gene3D" id="3.30.1180.20">
    <property type="entry name" value="Dihydroxyacetone kinase, domain 2"/>
    <property type="match status" value="1"/>
</dbReference>
<dbReference type="RefSeq" id="WP_102197526.1">
    <property type="nucleotide sequence ID" value="NZ_CAUPDS010000001.1"/>
</dbReference>
<keyword evidence="2" id="KW-0418">Kinase</keyword>
<gene>
    <name evidence="2" type="ORF">CJ192_01685</name>
</gene>
<sequence>MKKIINDPDMIIKEMLNGLYKANQDKVKLNEDLKIIYRKDLPIKGKVGLISGGGSGHEPAHAGYVGDGMLDCAICGEIFTSPTPDQVLEAIKLADSGQGVFMVIKNYTGDVMNFDMAKDMAEMDGIKVDYIIVNDDVAVEDSTYTSGRRGIAGTIFVHKVLGAMARDGKSLQEIKAMAEKIVKNIKSMGMATKACINPISGKESFDLSEGDMEIGVGIHGEPGVKQEKIKSANEISKELVDHILEDFDNLDGDFALMVNGMGQTTEMELFIVNNYVNDYLKEKNISIKKTFVGNYMTSMDMAGFSLTLFKVDDEVLKYLEEKVDVVRG</sequence>
<organism evidence="2 3">
    <name type="scientific">Anaerococcus hydrogenalis</name>
    <dbReference type="NCBI Taxonomy" id="33029"/>
    <lineage>
        <taxon>Bacteria</taxon>
        <taxon>Bacillati</taxon>
        <taxon>Bacillota</taxon>
        <taxon>Tissierellia</taxon>
        <taxon>Tissierellales</taxon>
        <taxon>Peptoniphilaceae</taxon>
        <taxon>Anaerococcus</taxon>
    </lineage>
</organism>
<dbReference type="NCBIfam" id="TIGR02363">
    <property type="entry name" value="dhaK1"/>
    <property type="match status" value="1"/>
</dbReference>
<accession>A0A2N6UKX8</accession>
<name>A0A2N6UKX8_9FIRM</name>
<dbReference type="InterPro" id="IPR050861">
    <property type="entry name" value="Dihydroxyacetone_Kinase"/>
</dbReference>
<comment type="caution">
    <text evidence="2">The sequence shown here is derived from an EMBL/GenBank/DDBJ whole genome shotgun (WGS) entry which is preliminary data.</text>
</comment>
<feature type="domain" description="DhaK" evidence="1">
    <location>
        <begin position="7"/>
        <end position="328"/>
    </location>
</feature>
<dbReference type="Gene3D" id="3.40.50.10440">
    <property type="entry name" value="Dihydroxyacetone kinase, domain 1"/>
    <property type="match status" value="1"/>
</dbReference>
<dbReference type="AlphaFoldDB" id="A0A2N6UKX8"/>
<reference evidence="2 3" key="1">
    <citation type="submission" date="2017-09" db="EMBL/GenBank/DDBJ databases">
        <title>Bacterial strain isolated from the female urinary microbiota.</title>
        <authorList>
            <person name="Thomas-White K."/>
            <person name="Kumar N."/>
            <person name="Forster S."/>
            <person name="Putonti C."/>
            <person name="Lawley T."/>
            <person name="Wolfe A.J."/>
        </authorList>
    </citation>
    <scope>NUCLEOTIDE SEQUENCE [LARGE SCALE GENOMIC DNA]</scope>
    <source>
        <strain evidence="2 3">UMB0204</strain>
    </source>
</reference>